<accession>A0A251SBV0</accession>
<gene>
    <name evidence="1" type="ORF">HannXRQ_Chr15g0486471</name>
</gene>
<dbReference type="EMBL" id="CM007904">
    <property type="protein sequence ID" value="OTF95745.1"/>
    <property type="molecule type" value="Genomic_DNA"/>
</dbReference>
<dbReference type="InParanoid" id="A0A251SBV0"/>
<proteinExistence type="predicted"/>
<dbReference type="Proteomes" id="UP000215914">
    <property type="component" value="Chromosome 15"/>
</dbReference>
<protein>
    <submittedName>
        <fullName evidence="1">Uncharacterized protein</fullName>
    </submittedName>
</protein>
<sequence length="54" mass="6160">MCNRKESQTNAYTLINGGLSPSSQVLNMPLLPDFSMVIFVIHIWVFQPESYWVG</sequence>
<evidence type="ECO:0000313" key="2">
    <source>
        <dbReference type="Proteomes" id="UP000215914"/>
    </source>
</evidence>
<name>A0A251SBV0_HELAN</name>
<dbReference type="AlphaFoldDB" id="A0A251SBV0"/>
<organism evidence="1 2">
    <name type="scientific">Helianthus annuus</name>
    <name type="common">Common sunflower</name>
    <dbReference type="NCBI Taxonomy" id="4232"/>
    <lineage>
        <taxon>Eukaryota</taxon>
        <taxon>Viridiplantae</taxon>
        <taxon>Streptophyta</taxon>
        <taxon>Embryophyta</taxon>
        <taxon>Tracheophyta</taxon>
        <taxon>Spermatophyta</taxon>
        <taxon>Magnoliopsida</taxon>
        <taxon>eudicotyledons</taxon>
        <taxon>Gunneridae</taxon>
        <taxon>Pentapetalae</taxon>
        <taxon>asterids</taxon>
        <taxon>campanulids</taxon>
        <taxon>Asterales</taxon>
        <taxon>Asteraceae</taxon>
        <taxon>Asteroideae</taxon>
        <taxon>Heliantheae alliance</taxon>
        <taxon>Heliantheae</taxon>
        <taxon>Helianthus</taxon>
    </lineage>
</organism>
<keyword evidence="2" id="KW-1185">Reference proteome</keyword>
<evidence type="ECO:0000313" key="1">
    <source>
        <dbReference type="EMBL" id="OTF95745.1"/>
    </source>
</evidence>
<reference evidence="2" key="1">
    <citation type="journal article" date="2017" name="Nature">
        <title>The sunflower genome provides insights into oil metabolism, flowering and Asterid evolution.</title>
        <authorList>
            <person name="Badouin H."/>
            <person name="Gouzy J."/>
            <person name="Grassa C.J."/>
            <person name="Murat F."/>
            <person name="Staton S.E."/>
            <person name="Cottret L."/>
            <person name="Lelandais-Briere C."/>
            <person name="Owens G.L."/>
            <person name="Carrere S."/>
            <person name="Mayjonade B."/>
            <person name="Legrand L."/>
            <person name="Gill N."/>
            <person name="Kane N.C."/>
            <person name="Bowers J.E."/>
            <person name="Hubner S."/>
            <person name="Bellec A."/>
            <person name="Berard A."/>
            <person name="Berges H."/>
            <person name="Blanchet N."/>
            <person name="Boniface M.C."/>
            <person name="Brunel D."/>
            <person name="Catrice O."/>
            <person name="Chaidir N."/>
            <person name="Claudel C."/>
            <person name="Donnadieu C."/>
            <person name="Faraut T."/>
            <person name="Fievet G."/>
            <person name="Helmstetter N."/>
            <person name="King M."/>
            <person name="Knapp S.J."/>
            <person name="Lai Z."/>
            <person name="Le Paslier M.C."/>
            <person name="Lippi Y."/>
            <person name="Lorenzon L."/>
            <person name="Mandel J.R."/>
            <person name="Marage G."/>
            <person name="Marchand G."/>
            <person name="Marquand E."/>
            <person name="Bret-Mestries E."/>
            <person name="Morien E."/>
            <person name="Nambeesan S."/>
            <person name="Nguyen T."/>
            <person name="Pegot-Espagnet P."/>
            <person name="Pouilly N."/>
            <person name="Raftis F."/>
            <person name="Sallet E."/>
            <person name="Schiex T."/>
            <person name="Thomas J."/>
            <person name="Vandecasteele C."/>
            <person name="Vares D."/>
            <person name="Vear F."/>
            <person name="Vautrin S."/>
            <person name="Crespi M."/>
            <person name="Mangin B."/>
            <person name="Burke J.M."/>
            <person name="Salse J."/>
            <person name="Munos S."/>
            <person name="Vincourt P."/>
            <person name="Rieseberg L.H."/>
            <person name="Langlade N.B."/>
        </authorList>
    </citation>
    <scope>NUCLEOTIDE SEQUENCE [LARGE SCALE GENOMIC DNA]</scope>
    <source>
        <strain evidence="2">cv. SF193</strain>
    </source>
</reference>